<accession>A0A0A9FUS2</accession>
<evidence type="ECO:0000313" key="1">
    <source>
        <dbReference type="EMBL" id="JAE16585.1"/>
    </source>
</evidence>
<reference evidence="1" key="2">
    <citation type="journal article" date="2015" name="Data Brief">
        <title>Shoot transcriptome of the giant reed, Arundo donax.</title>
        <authorList>
            <person name="Barrero R.A."/>
            <person name="Guerrero F.D."/>
            <person name="Moolhuijzen P."/>
            <person name="Goolsby J.A."/>
            <person name="Tidwell J."/>
            <person name="Bellgard S.E."/>
            <person name="Bellgard M.I."/>
        </authorList>
    </citation>
    <scope>NUCLEOTIDE SEQUENCE</scope>
    <source>
        <tissue evidence="1">Shoot tissue taken approximately 20 cm above the soil surface</tissue>
    </source>
</reference>
<dbReference type="AlphaFoldDB" id="A0A0A9FUS2"/>
<dbReference type="EMBL" id="GBRH01181311">
    <property type="protein sequence ID" value="JAE16585.1"/>
    <property type="molecule type" value="Transcribed_RNA"/>
</dbReference>
<name>A0A0A9FUS2_ARUDO</name>
<organism evidence="1">
    <name type="scientific">Arundo donax</name>
    <name type="common">Giant reed</name>
    <name type="synonym">Donax arundinaceus</name>
    <dbReference type="NCBI Taxonomy" id="35708"/>
    <lineage>
        <taxon>Eukaryota</taxon>
        <taxon>Viridiplantae</taxon>
        <taxon>Streptophyta</taxon>
        <taxon>Embryophyta</taxon>
        <taxon>Tracheophyta</taxon>
        <taxon>Spermatophyta</taxon>
        <taxon>Magnoliopsida</taxon>
        <taxon>Liliopsida</taxon>
        <taxon>Poales</taxon>
        <taxon>Poaceae</taxon>
        <taxon>PACMAD clade</taxon>
        <taxon>Arundinoideae</taxon>
        <taxon>Arundineae</taxon>
        <taxon>Arundo</taxon>
    </lineage>
</organism>
<protein>
    <submittedName>
        <fullName evidence="1">Uncharacterized protein</fullName>
    </submittedName>
</protein>
<proteinExistence type="predicted"/>
<reference evidence="1" key="1">
    <citation type="submission" date="2014-09" db="EMBL/GenBank/DDBJ databases">
        <authorList>
            <person name="Magalhaes I.L.F."/>
            <person name="Oliveira U."/>
            <person name="Santos F.R."/>
            <person name="Vidigal T.H.D.A."/>
            <person name="Brescovit A.D."/>
            <person name="Santos A.J."/>
        </authorList>
    </citation>
    <scope>NUCLEOTIDE SEQUENCE</scope>
    <source>
        <tissue evidence="1">Shoot tissue taken approximately 20 cm above the soil surface</tissue>
    </source>
</reference>
<sequence>MLFTKLSNPIGRNIIRNSVLNGKVDED</sequence>